<dbReference type="AlphaFoldDB" id="A0A8H7XRI1"/>
<evidence type="ECO:0000256" key="3">
    <source>
        <dbReference type="SAM" id="Phobius"/>
    </source>
</evidence>
<feature type="domain" description="EGF-like" evidence="4">
    <location>
        <begin position="171"/>
        <end position="203"/>
    </location>
</feature>
<feature type="compositionally biased region" description="Pro residues" evidence="2">
    <location>
        <begin position="622"/>
        <end position="631"/>
    </location>
</feature>
<keyword evidence="3" id="KW-1133">Transmembrane helix</keyword>
<dbReference type="PROSITE" id="PS50026">
    <property type="entry name" value="EGF_3"/>
    <property type="match status" value="1"/>
</dbReference>
<protein>
    <recommendedName>
        <fullName evidence="4">EGF-like domain-containing protein</fullName>
    </recommendedName>
</protein>
<keyword evidence="1" id="KW-1015">Disulfide bond</keyword>
<dbReference type="Gene3D" id="2.60.120.260">
    <property type="entry name" value="Galactose-binding domain-like"/>
    <property type="match status" value="1"/>
</dbReference>
<dbReference type="InterPro" id="IPR000742">
    <property type="entry name" value="EGF"/>
</dbReference>
<feature type="compositionally biased region" description="Basic and acidic residues" evidence="2">
    <location>
        <begin position="702"/>
        <end position="715"/>
    </location>
</feature>
<sequence>MFGNLKTKQTHYRIWETMTTVLIVDLRRLGVTLLSPTTSTPIKLLPGVYTSTTNPQLLHNALTSSASITTSAGFGNSSSLSLPLNLALQPGVSIYSGPLYSGQAAFTALPSSPIVGASTPITARALGLATNIWIALSAGDSNNRFIVWDPVPDVNQLPSGSQGTLALTDIQSTACTPGCSSSGICTASGSCQCAPGFGGTSCEACVPGFFGPKCQACPNNCDTCDDGITGTGRCIKPTLTNDPAKCNCKNGVMMVLLAPSACLDFSRLQTVIAKPASLGVLNALMEQEHAPSVFPTLAETETIPQNVHHLPKSTAIIKSVRTVALGTVLNVLDALLHVSHALDQPPTIVWFLAIRPVAPVQDHRHSAFLALTINWPQRANAFKVVHRTPFLLLEDRSTNAQVAPQIDPYLQTGDVYPRAASRNISTLSHPPARHAIRAARVAPVEAPAIASLARARPKSSVRDRAKLLTARAIPTSFQVSTRPSTAPPLPTVTGIDTPTTVVKSGRLEWWQILLMALGCAFIFLVILWLFRRRQRKKRAQKTAIFTAGHVSRGPTGWRWRLIRWGEKLFGHRRSRKAPGAAGPTIVHLGPLEYQPETEQSMLLKMRAAEEARTAYEPITYTPRPPQRPPRPASQEVDMIDLIGSYNATNEPRQTTYFFKQNNKSLGHLNGPQRDPRQSISDDSSSQFSEPSIYSQMTGAPRRMPEPRQPVKERNTTSRWSAASFDLTELKKKSRNPFWK</sequence>
<reference evidence="5" key="1">
    <citation type="submission" date="2021-02" db="EMBL/GenBank/DDBJ databases">
        <title>Psilocybe cubensis genome.</title>
        <authorList>
            <person name="Mckernan K.J."/>
            <person name="Crawford S."/>
            <person name="Trippe A."/>
            <person name="Kane L.T."/>
            <person name="Mclaughlin S."/>
        </authorList>
    </citation>
    <scope>NUCLEOTIDE SEQUENCE [LARGE SCALE GENOMIC DNA]</scope>
    <source>
        <strain evidence="5">MGC-MH-2018</strain>
    </source>
</reference>
<feature type="disulfide bond" evidence="1">
    <location>
        <begin position="193"/>
        <end position="202"/>
    </location>
</feature>
<comment type="caution">
    <text evidence="5">The sequence shown here is derived from an EMBL/GenBank/DDBJ whole genome shotgun (WGS) entry which is preliminary data.</text>
</comment>
<feature type="transmembrane region" description="Helical" evidence="3">
    <location>
        <begin position="509"/>
        <end position="530"/>
    </location>
</feature>
<name>A0A8H7XRI1_PSICU</name>
<dbReference type="InterPro" id="IPR002049">
    <property type="entry name" value="LE_dom"/>
</dbReference>
<proteinExistence type="predicted"/>
<feature type="disulfide bond" evidence="1">
    <location>
        <begin position="175"/>
        <end position="185"/>
    </location>
</feature>
<feature type="compositionally biased region" description="Low complexity" evidence="2">
    <location>
        <begin position="677"/>
        <end position="692"/>
    </location>
</feature>
<keyword evidence="1" id="KW-0245">EGF-like domain</keyword>
<evidence type="ECO:0000256" key="1">
    <source>
        <dbReference type="PROSITE-ProRule" id="PRU00076"/>
    </source>
</evidence>
<feature type="region of interest" description="Disordered" evidence="2">
    <location>
        <begin position="662"/>
        <end position="739"/>
    </location>
</feature>
<evidence type="ECO:0000313" key="5">
    <source>
        <dbReference type="EMBL" id="KAG5164671.1"/>
    </source>
</evidence>
<dbReference type="PROSITE" id="PS01248">
    <property type="entry name" value="EGF_LAM_1"/>
    <property type="match status" value="1"/>
</dbReference>
<organism evidence="5">
    <name type="scientific">Psilocybe cubensis</name>
    <name type="common">Psychedelic mushroom</name>
    <name type="synonym">Stropharia cubensis</name>
    <dbReference type="NCBI Taxonomy" id="181762"/>
    <lineage>
        <taxon>Eukaryota</taxon>
        <taxon>Fungi</taxon>
        <taxon>Dikarya</taxon>
        <taxon>Basidiomycota</taxon>
        <taxon>Agaricomycotina</taxon>
        <taxon>Agaricomycetes</taxon>
        <taxon>Agaricomycetidae</taxon>
        <taxon>Agaricales</taxon>
        <taxon>Agaricineae</taxon>
        <taxon>Strophariaceae</taxon>
        <taxon>Psilocybe</taxon>
    </lineage>
</organism>
<dbReference type="PROSITE" id="PS00022">
    <property type="entry name" value="EGF_1"/>
    <property type="match status" value="1"/>
</dbReference>
<dbReference type="SUPFAM" id="SSF57184">
    <property type="entry name" value="Growth factor receptor domain"/>
    <property type="match status" value="1"/>
</dbReference>
<accession>A0A8H7XRI1</accession>
<dbReference type="EMBL" id="JAFIQS010000011">
    <property type="protein sequence ID" value="KAG5164671.1"/>
    <property type="molecule type" value="Genomic_DNA"/>
</dbReference>
<dbReference type="CDD" id="cd00055">
    <property type="entry name" value="EGF_Lam"/>
    <property type="match status" value="1"/>
</dbReference>
<keyword evidence="3" id="KW-0812">Transmembrane</keyword>
<evidence type="ECO:0000256" key="2">
    <source>
        <dbReference type="SAM" id="MobiDB-lite"/>
    </source>
</evidence>
<dbReference type="InterPro" id="IPR009030">
    <property type="entry name" value="Growth_fac_rcpt_cys_sf"/>
</dbReference>
<feature type="region of interest" description="Disordered" evidence="2">
    <location>
        <begin position="614"/>
        <end position="633"/>
    </location>
</feature>
<keyword evidence="3" id="KW-0472">Membrane</keyword>
<evidence type="ECO:0000259" key="4">
    <source>
        <dbReference type="PROSITE" id="PS50026"/>
    </source>
</evidence>
<gene>
    <name evidence="5" type="ORF">JR316_010312</name>
</gene>
<comment type="caution">
    <text evidence="1">Lacks conserved residue(s) required for the propagation of feature annotation.</text>
</comment>